<reference evidence="9 10" key="1">
    <citation type="journal article" date="2016" name="Nat. Commun.">
        <title>Thousands of microbial genomes shed light on interconnected biogeochemical processes in an aquifer system.</title>
        <authorList>
            <person name="Anantharaman K."/>
            <person name="Brown C.T."/>
            <person name="Hug L.A."/>
            <person name="Sharon I."/>
            <person name="Castelle C.J."/>
            <person name="Probst A.J."/>
            <person name="Thomas B.C."/>
            <person name="Singh A."/>
            <person name="Wilkins M.J."/>
            <person name="Karaoz U."/>
            <person name="Brodie E.L."/>
            <person name="Williams K.H."/>
            <person name="Hubbard S.S."/>
            <person name="Banfield J.F."/>
        </authorList>
    </citation>
    <scope>NUCLEOTIDE SEQUENCE [LARGE SCALE GENOMIC DNA]</scope>
</reference>
<proteinExistence type="inferred from homology"/>
<dbReference type="InterPro" id="IPR001816">
    <property type="entry name" value="Transl_elong_EFTs/EF1B"/>
</dbReference>
<accession>A0A1F5YNZ6</accession>
<dbReference type="InterPro" id="IPR014039">
    <property type="entry name" value="Transl_elong_EFTs/EF1B_dimer"/>
</dbReference>
<evidence type="ECO:0000256" key="1">
    <source>
        <dbReference type="ARBA" id="ARBA00005532"/>
    </source>
</evidence>
<dbReference type="InterPro" id="IPR009060">
    <property type="entry name" value="UBA-like_sf"/>
</dbReference>
<dbReference type="NCBIfam" id="TIGR00116">
    <property type="entry name" value="tsf"/>
    <property type="match status" value="1"/>
</dbReference>
<evidence type="ECO:0000256" key="5">
    <source>
        <dbReference type="HAMAP-Rule" id="MF_00050"/>
    </source>
</evidence>
<evidence type="ECO:0000256" key="7">
    <source>
        <dbReference type="RuleBase" id="RU000643"/>
    </source>
</evidence>
<dbReference type="PROSITE" id="PS01127">
    <property type="entry name" value="EF_TS_2"/>
    <property type="match status" value="1"/>
</dbReference>
<dbReference type="PANTHER" id="PTHR11741">
    <property type="entry name" value="ELONGATION FACTOR TS"/>
    <property type="match status" value="1"/>
</dbReference>
<dbReference type="Proteomes" id="UP000178448">
    <property type="component" value="Unassembled WGS sequence"/>
</dbReference>
<dbReference type="EMBL" id="MFJD01000009">
    <property type="protein sequence ID" value="OGG01948.1"/>
    <property type="molecule type" value="Genomic_DNA"/>
</dbReference>
<feature type="region of interest" description="Involved in Mg(2+) ion dislocation from EF-Tu" evidence="5">
    <location>
        <begin position="81"/>
        <end position="84"/>
    </location>
</feature>
<comment type="caution">
    <text evidence="9">The sequence shown here is derived from an EMBL/GenBank/DDBJ whole genome shotgun (WGS) entry which is preliminary data.</text>
</comment>
<dbReference type="FunFam" id="1.10.8.10:FF:000001">
    <property type="entry name" value="Elongation factor Ts"/>
    <property type="match status" value="1"/>
</dbReference>
<keyword evidence="5" id="KW-0963">Cytoplasm</keyword>
<dbReference type="Gene3D" id="3.30.479.20">
    <property type="entry name" value="Elongation factor Ts, dimerisation domain"/>
    <property type="match status" value="1"/>
</dbReference>
<comment type="subcellular location">
    <subcellularLocation>
        <location evidence="5 7">Cytoplasm</location>
    </subcellularLocation>
</comment>
<dbReference type="CDD" id="cd14275">
    <property type="entry name" value="UBA_EF-Ts"/>
    <property type="match status" value="1"/>
</dbReference>
<evidence type="ECO:0000256" key="4">
    <source>
        <dbReference type="ARBA" id="ARBA00022917"/>
    </source>
</evidence>
<comment type="function">
    <text evidence="5 6">Associates with the EF-Tu.GDP complex and induces the exchange of GDP to GTP. It remains bound to the aminoacyl-tRNA.EF-Tu.GTP complex up to the GTP hydrolysis stage on the ribosome.</text>
</comment>
<dbReference type="AlphaFoldDB" id="A0A1F5YNZ6"/>
<evidence type="ECO:0000259" key="8">
    <source>
        <dbReference type="Pfam" id="PF00889"/>
    </source>
</evidence>
<dbReference type="Gene3D" id="1.10.8.10">
    <property type="entry name" value="DNA helicase RuvA subunit, C-terminal domain"/>
    <property type="match status" value="1"/>
</dbReference>
<dbReference type="HAMAP" id="MF_00050">
    <property type="entry name" value="EF_Ts"/>
    <property type="match status" value="1"/>
</dbReference>
<gene>
    <name evidence="5" type="primary">tsf</name>
    <name evidence="9" type="ORF">A2Z33_01540</name>
</gene>
<keyword evidence="3 5" id="KW-0251">Elongation factor</keyword>
<evidence type="ECO:0000256" key="3">
    <source>
        <dbReference type="ARBA" id="ARBA00022768"/>
    </source>
</evidence>
<name>A0A1F5YNZ6_9BACT</name>
<dbReference type="GO" id="GO:0003746">
    <property type="term" value="F:translation elongation factor activity"/>
    <property type="evidence" value="ECO:0007669"/>
    <property type="project" value="UniProtKB-UniRule"/>
</dbReference>
<sequence>MTVNVDQLKKLRKQTQAGVADCRQALEDTKGDYDKARKLLENRGLEKASKKSGKTTTQGLIESYIHANGKIGVLVELKSETDFVARNEEFRKLAHEIAMQIAAMDPKGIAELMASAYIRDASITIEQLVKSLIAKVGENVTISRFSRLAMGD</sequence>
<evidence type="ECO:0000313" key="10">
    <source>
        <dbReference type="Proteomes" id="UP000178448"/>
    </source>
</evidence>
<dbReference type="SUPFAM" id="SSF46934">
    <property type="entry name" value="UBA-like"/>
    <property type="match status" value="1"/>
</dbReference>
<keyword evidence="4 5" id="KW-0648">Protein biosynthesis</keyword>
<dbReference type="InterPro" id="IPR018101">
    <property type="entry name" value="Transl_elong_Ts_CS"/>
</dbReference>
<evidence type="ECO:0000256" key="6">
    <source>
        <dbReference type="RuleBase" id="RU000642"/>
    </source>
</evidence>
<dbReference type="Pfam" id="PF00889">
    <property type="entry name" value="EF_TS"/>
    <property type="match status" value="1"/>
</dbReference>
<feature type="domain" description="Translation elongation factor EFTs/EF1B dimerisation" evidence="8">
    <location>
        <begin position="72"/>
        <end position="149"/>
    </location>
</feature>
<evidence type="ECO:0000256" key="2">
    <source>
        <dbReference type="ARBA" id="ARBA00016956"/>
    </source>
</evidence>
<protein>
    <recommendedName>
        <fullName evidence="2 5">Elongation factor Ts</fullName>
        <shortName evidence="5">EF-Ts</shortName>
    </recommendedName>
</protein>
<organism evidence="9 10">
    <name type="scientific">Candidatus Gottesmanbacteria bacterium RBG_16_52_11</name>
    <dbReference type="NCBI Taxonomy" id="1798374"/>
    <lineage>
        <taxon>Bacteria</taxon>
        <taxon>Candidatus Gottesmaniibacteriota</taxon>
    </lineage>
</organism>
<comment type="similarity">
    <text evidence="1 5 6">Belongs to the EF-Ts family.</text>
</comment>
<dbReference type="PANTHER" id="PTHR11741:SF0">
    <property type="entry name" value="ELONGATION FACTOR TS, MITOCHONDRIAL"/>
    <property type="match status" value="1"/>
</dbReference>
<dbReference type="STRING" id="1798374.A2Z33_01540"/>
<evidence type="ECO:0000313" key="9">
    <source>
        <dbReference type="EMBL" id="OGG01948.1"/>
    </source>
</evidence>
<dbReference type="InterPro" id="IPR036402">
    <property type="entry name" value="EF-Ts_dimer_sf"/>
</dbReference>
<dbReference type="GO" id="GO:0005737">
    <property type="term" value="C:cytoplasm"/>
    <property type="evidence" value="ECO:0007669"/>
    <property type="project" value="UniProtKB-SubCell"/>
</dbReference>
<dbReference type="SUPFAM" id="SSF54713">
    <property type="entry name" value="Elongation factor Ts (EF-Ts), dimerisation domain"/>
    <property type="match status" value="1"/>
</dbReference>